<dbReference type="Gene3D" id="3.40.190.10">
    <property type="entry name" value="Periplasmic binding protein-like II"/>
    <property type="match status" value="1"/>
</dbReference>
<dbReference type="GO" id="GO:0043190">
    <property type="term" value="C:ATP-binding cassette (ABC) transporter complex"/>
    <property type="evidence" value="ECO:0007669"/>
    <property type="project" value="InterPro"/>
</dbReference>
<keyword evidence="3" id="KW-0813">Transport</keyword>
<reference evidence="6" key="1">
    <citation type="submission" date="2021-03" db="EMBL/GenBank/DDBJ databases">
        <title>Streptomyces strains.</title>
        <authorList>
            <person name="Lund M.B."/>
            <person name="Toerring T."/>
        </authorList>
    </citation>
    <scope>NUCLEOTIDE SEQUENCE</scope>
    <source>
        <strain evidence="6">JCM 4242</strain>
    </source>
</reference>
<organism evidence="6 7">
    <name type="scientific">Streptomyces triculaminicus</name>
    <dbReference type="NCBI Taxonomy" id="2816232"/>
    <lineage>
        <taxon>Bacteria</taxon>
        <taxon>Bacillati</taxon>
        <taxon>Actinomycetota</taxon>
        <taxon>Actinomycetes</taxon>
        <taxon>Kitasatosporales</taxon>
        <taxon>Streptomycetaceae</taxon>
        <taxon>Streptomyces</taxon>
    </lineage>
</organism>
<dbReference type="GO" id="GO:0015833">
    <property type="term" value="P:peptide transport"/>
    <property type="evidence" value="ECO:0007669"/>
    <property type="project" value="TreeGrafter"/>
</dbReference>
<evidence type="ECO:0000256" key="4">
    <source>
        <dbReference type="ARBA" id="ARBA00022729"/>
    </source>
</evidence>
<dbReference type="GO" id="GO:0030313">
    <property type="term" value="C:cell envelope"/>
    <property type="evidence" value="ECO:0007669"/>
    <property type="project" value="UniProtKB-SubCell"/>
</dbReference>
<dbReference type="InterPro" id="IPR030678">
    <property type="entry name" value="Peptide/Ni-bd"/>
</dbReference>
<name>A0A939JNE6_9ACTN</name>
<dbReference type="GO" id="GO:0042597">
    <property type="term" value="C:periplasmic space"/>
    <property type="evidence" value="ECO:0007669"/>
    <property type="project" value="UniProtKB-ARBA"/>
</dbReference>
<evidence type="ECO:0000256" key="3">
    <source>
        <dbReference type="ARBA" id="ARBA00022448"/>
    </source>
</evidence>
<dbReference type="RefSeq" id="WP_086569154.1">
    <property type="nucleotide sequence ID" value="NZ_JAFMOF010000002.1"/>
</dbReference>
<gene>
    <name evidence="6" type="ORF">J1792_11370</name>
</gene>
<keyword evidence="7" id="KW-1185">Reference proteome</keyword>
<proteinExistence type="inferred from homology"/>
<feature type="domain" description="Solute-binding protein family 5" evidence="5">
    <location>
        <begin position="79"/>
        <end position="448"/>
    </location>
</feature>
<dbReference type="PANTHER" id="PTHR30290:SF10">
    <property type="entry name" value="PERIPLASMIC OLIGOPEPTIDE-BINDING PROTEIN-RELATED"/>
    <property type="match status" value="1"/>
</dbReference>
<evidence type="ECO:0000313" key="7">
    <source>
        <dbReference type="Proteomes" id="UP000664781"/>
    </source>
</evidence>
<dbReference type="InterPro" id="IPR000914">
    <property type="entry name" value="SBP_5_dom"/>
</dbReference>
<dbReference type="SUPFAM" id="SSF53850">
    <property type="entry name" value="Periplasmic binding protein-like II"/>
    <property type="match status" value="1"/>
</dbReference>
<dbReference type="PANTHER" id="PTHR30290">
    <property type="entry name" value="PERIPLASMIC BINDING COMPONENT OF ABC TRANSPORTER"/>
    <property type="match status" value="1"/>
</dbReference>
<dbReference type="Gene3D" id="3.10.105.10">
    <property type="entry name" value="Dipeptide-binding Protein, Domain 3"/>
    <property type="match status" value="1"/>
</dbReference>
<evidence type="ECO:0000256" key="2">
    <source>
        <dbReference type="ARBA" id="ARBA00005695"/>
    </source>
</evidence>
<comment type="caution">
    <text evidence="6">The sequence shown here is derived from an EMBL/GenBank/DDBJ whole genome shotgun (WGS) entry which is preliminary data.</text>
</comment>
<dbReference type="EMBL" id="JAFMOF010000002">
    <property type="protein sequence ID" value="MBO0653368.1"/>
    <property type="molecule type" value="Genomic_DNA"/>
</dbReference>
<dbReference type="AlphaFoldDB" id="A0A939JNE6"/>
<evidence type="ECO:0000313" key="6">
    <source>
        <dbReference type="EMBL" id="MBO0653368.1"/>
    </source>
</evidence>
<dbReference type="PIRSF" id="PIRSF002741">
    <property type="entry name" value="MppA"/>
    <property type="match status" value="1"/>
</dbReference>
<protein>
    <submittedName>
        <fullName evidence="6">ABC transporter substrate-binding protein</fullName>
    </submittedName>
</protein>
<dbReference type="Proteomes" id="UP000664781">
    <property type="component" value="Unassembled WGS sequence"/>
</dbReference>
<keyword evidence="4" id="KW-0732">Signal</keyword>
<evidence type="ECO:0000259" key="5">
    <source>
        <dbReference type="Pfam" id="PF00496"/>
    </source>
</evidence>
<dbReference type="PROSITE" id="PS51257">
    <property type="entry name" value="PROKAR_LIPOPROTEIN"/>
    <property type="match status" value="1"/>
</dbReference>
<comment type="similarity">
    <text evidence="2">Belongs to the bacterial solute-binding protein 5 family.</text>
</comment>
<sequence>MRKRDQWLAAPLGAGLAAALLSGCGSEDGNAAGTGQSVVMGMSDEVLSTDPASGYDPGSWLLFNNVFQSLMSFPKGSTTPQPDAAQSCKFKDDTSTVYECTLVEGLKFSNGHDLTSEDVAYSFRRTLKINDKSGPASTMLSTIKNIKTPDKSTVVFELKRSDATFPQKIASGAGSIVDHTEYPKDKLRTDGKAVGSGVYKLESFDKKTKAVFKPNGSYKGPATLQNSGMTLKFFDGKQDELKAAVQKGDVDLAYRGLAMKDIADIEAAEAGDKGSLKVIEGTSAEVQHLVFNAKDPVVGKVGVRKAIAYTIDRSTLVRDVYKRTAEPLYSVVPSGITGHRTPFFDVYGDRPQPDKAAAAIKSAGITGKVKLTLWATPVRYGPATVAEFNEIAKQLNASGLFEADVQSVPFDQYEKDIAAGKYGVYVKGWVPDYPDPDNFTAPFFGEDNVLANNYQSKEIAGILPNTAAQGSRAATVADFTKVQNAVAQDVPVLPLWQGKQYAVANEQISGLQWTLDASTVFRFWEISKGAKG</sequence>
<evidence type="ECO:0000256" key="1">
    <source>
        <dbReference type="ARBA" id="ARBA00004196"/>
    </source>
</evidence>
<dbReference type="InterPro" id="IPR039424">
    <property type="entry name" value="SBP_5"/>
</dbReference>
<dbReference type="Pfam" id="PF00496">
    <property type="entry name" value="SBP_bac_5"/>
    <property type="match status" value="1"/>
</dbReference>
<dbReference type="GO" id="GO:1904680">
    <property type="term" value="F:peptide transmembrane transporter activity"/>
    <property type="evidence" value="ECO:0007669"/>
    <property type="project" value="TreeGrafter"/>
</dbReference>
<comment type="subcellular location">
    <subcellularLocation>
        <location evidence="1">Cell envelope</location>
    </subcellularLocation>
</comment>
<accession>A0A939JNE6</accession>